<feature type="compositionally biased region" description="Basic and acidic residues" evidence="13">
    <location>
        <begin position="954"/>
        <end position="970"/>
    </location>
</feature>
<dbReference type="GO" id="GO:0034707">
    <property type="term" value="C:chloride channel complex"/>
    <property type="evidence" value="ECO:0007669"/>
    <property type="project" value="UniProtKB-KW"/>
</dbReference>
<evidence type="ECO:0000256" key="14">
    <source>
        <dbReference type="SAM" id="Phobius"/>
    </source>
</evidence>
<evidence type="ECO:0000256" key="10">
    <source>
        <dbReference type="ARBA" id="ARBA00023180"/>
    </source>
</evidence>
<evidence type="ECO:0000256" key="4">
    <source>
        <dbReference type="ARBA" id="ARBA00022475"/>
    </source>
</evidence>
<feature type="region of interest" description="Disordered" evidence="13">
    <location>
        <begin position="556"/>
        <end position="712"/>
    </location>
</feature>
<evidence type="ECO:0000313" key="16">
    <source>
        <dbReference type="Proteomes" id="UP000002630"/>
    </source>
</evidence>
<sequence>MQSAGLDSAWIDHTSEGESGGSGSSASGEPSLCWTHEGGSEYCVATSDGVCADVADPVTEVADGQLPDFLVREWEEDDYVRPDYTLSSTVEALHGWVRVSGDNEFDLSERDYVIGIILAAVPVFIFGFIVACCCLPVGHVAASSKQHHLDGGGFFGCFCPARCKRGDFMGSGTLGVVVFFTIVTIIGGAAAIYGVRSVDGQLVNLVSSLEDIGQAMGEAQTGVDSIYTLLTNVELSFEEVSSCSLVSSLEGVEAGIESAKLAVEELIEDDQLGSVSTNILELEEEFSNTQTTRRGVVYAAGALVLVMSVVYVSVGYYALGKDDGRGKAGGARMRGPVLIGCLILPLTLLVILLCWFLFGVSTSVALLTSDFCVDPSGHATEAFSKPADQELVAYYTSCEGANTFSDQLVTAYLQGSAAQGLLDALDDDEFATECPDEVESKETLDENIVLILAQIDSLGYLVQCGSVNPYFVEGVEEALCTDAPDAIWFVICGFAVVSVGLFVVAVSFRLLLQQKEEGLYKVIFEDEIEASETSSSYSGRSDDSWSRAHDLKKGSLAYDGGGRVQKGQEGSSSTPSTLPSSTPQGFGGGHHGVAAVAVSSSASKDLRQQQQQQQRQKQAVAGGRGRSTPVELATPLSRAAAAGGGGGRSGVPVEDFRQGGGYQEAAGARTGRGQRGAGSGAIARGRSRRSNGSSGNGRSGGGHIPMDNFASGRSSHSKLFRALAGLDDPEDEAPAVIVSRYADQRSTRNLGGPAGATTAGGGGGGGGAASRGELSGSGQLRYAFGRASSVAGGGGSRRRNNAPAFDEHDEDSDMDDDFSDSDGGFGGGAAGGKGRGQGSLGERSSNGGGGRKKSGRFSGGSGVSSAGVVAGPSAAATATAHGTWADFSRDCARRPDAPTLTSADNAEIFRSSRELRRSSHARSAAVGDAAAAAPGYEGRRGVPGGGGGAATTTRGDRAAQHAGESKHEDGGQVPRRRLGDGGGGGGGGAPGTAKARAAAVVPAGTRRRRRRQGGSRPSRERLPRRAAAPAAAAAAVVCLRAEEARARGRGRG</sequence>
<keyword evidence="5 14" id="KW-0812">Transmembrane</keyword>
<evidence type="ECO:0000256" key="1">
    <source>
        <dbReference type="ARBA" id="ARBA00004651"/>
    </source>
</evidence>
<evidence type="ECO:0000256" key="12">
    <source>
        <dbReference type="ARBA" id="ARBA00023303"/>
    </source>
</evidence>
<dbReference type="GO" id="GO:0005886">
    <property type="term" value="C:plasma membrane"/>
    <property type="evidence" value="ECO:0007669"/>
    <property type="project" value="UniProtKB-SubCell"/>
</dbReference>
<feature type="transmembrane region" description="Helical" evidence="14">
    <location>
        <begin position="486"/>
        <end position="512"/>
    </location>
</feature>
<feature type="compositionally biased region" description="Low complexity" evidence="13">
    <location>
        <begin position="571"/>
        <end position="583"/>
    </location>
</feature>
<feature type="region of interest" description="Disordered" evidence="13">
    <location>
        <begin position="1"/>
        <end position="30"/>
    </location>
</feature>
<keyword evidence="6 14" id="KW-1133">Transmembrane helix</keyword>
<evidence type="ECO:0000256" key="7">
    <source>
        <dbReference type="ARBA" id="ARBA00023065"/>
    </source>
</evidence>
<evidence type="ECO:0000313" key="15">
    <source>
        <dbReference type="EMBL" id="CBJ26169.1"/>
    </source>
</evidence>
<evidence type="ECO:0000256" key="6">
    <source>
        <dbReference type="ARBA" id="ARBA00022989"/>
    </source>
</evidence>
<comment type="similarity">
    <text evidence="2">Belongs to the tweety family.</text>
</comment>
<feature type="region of interest" description="Disordered" evidence="13">
    <location>
        <begin position="787"/>
        <end position="1030"/>
    </location>
</feature>
<evidence type="ECO:0000256" key="5">
    <source>
        <dbReference type="ARBA" id="ARBA00022692"/>
    </source>
</evidence>
<evidence type="ECO:0000256" key="13">
    <source>
        <dbReference type="SAM" id="MobiDB-lite"/>
    </source>
</evidence>
<dbReference type="Proteomes" id="UP000002630">
    <property type="component" value="Linkage Group LG14"/>
</dbReference>
<evidence type="ECO:0000256" key="2">
    <source>
        <dbReference type="ARBA" id="ARBA00009849"/>
    </source>
</evidence>
<feature type="compositionally biased region" description="Gly residues" evidence="13">
    <location>
        <begin position="823"/>
        <end position="839"/>
    </location>
</feature>
<gene>
    <name evidence="15" type="ORF">Esi_0021_0167</name>
</gene>
<keyword evidence="16" id="KW-1185">Reference proteome</keyword>
<feature type="compositionally biased region" description="Basic and acidic residues" evidence="13">
    <location>
        <begin position="887"/>
        <end position="896"/>
    </location>
</feature>
<keyword evidence="3" id="KW-0813">Transport</keyword>
<keyword evidence="11" id="KW-0868">Chloride</keyword>
<keyword evidence="10" id="KW-0325">Glycoprotein</keyword>
<keyword evidence="8 14" id="KW-0472">Membrane</keyword>
<keyword evidence="7" id="KW-0406">Ion transport</keyword>
<dbReference type="EMBL" id="FN648387">
    <property type="protein sequence ID" value="CBJ26169.1"/>
    <property type="molecule type" value="Genomic_DNA"/>
</dbReference>
<keyword evidence="12" id="KW-0407">Ion channel</keyword>
<name>D7FR15_ECTSI</name>
<feature type="transmembrane region" description="Helical" evidence="14">
    <location>
        <begin position="296"/>
        <end position="317"/>
    </location>
</feature>
<keyword evidence="4" id="KW-1003">Cell membrane</keyword>
<feature type="transmembrane region" description="Helical" evidence="14">
    <location>
        <begin position="174"/>
        <end position="195"/>
    </location>
</feature>
<feature type="compositionally biased region" description="Gly residues" evidence="13">
    <location>
        <begin position="694"/>
        <end position="703"/>
    </location>
</feature>
<reference evidence="15 16" key="1">
    <citation type="journal article" date="2010" name="Nature">
        <title>The Ectocarpus genome and the independent evolution of multicellularity in brown algae.</title>
        <authorList>
            <person name="Cock J.M."/>
            <person name="Sterck L."/>
            <person name="Rouze P."/>
            <person name="Scornet D."/>
            <person name="Allen A.E."/>
            <person name="Amoutzias G."/>
            <person name="Anthouard V."/>
            <person name="Artiguenave F."/>
            <person name="Aury J.M."/>
            <person name="Badger J.H."/>
            <person name="Beszteri B."/>
            <person name="Billiau K."/>
            <person name="Bonnet E."/>
            <person name="Bothwell J.H."/>
            <person name="Bowler C."/>
            <person name="Boyen C."/>
            <person name="Brownlee C."/>
            <person name="Carrano C.J."/>
            <person name="Charrier B."/>
            <person name="Cho G.Y."/>
            <person name="Coelho S.M."/>
            <person name="Collen J."/>
            <person name="Corre E."/>
            <person name="Da Silva C."/>
            <person name="Delage L."/>
            <person name="Delaroque N."/>
            <person name="Dittami S.M."/>
            <person name="Doulbeau S."/>
            <person name="Elias M."/>
            <person name="Farnham G."/>
            <person name="Gachon C.M."/>
            <person name="Gschloessl B."/>
            <person name="Heesch S."/>
            <person name="Jabbari K."/>
            <person name="Jubin C."/>
            <person name="Kawai H."/>
            <person name="Kimura K."/>
            <person name="Kloareg B."/>
            <person name="Kupper F.C."/>
            <person name="Lang D."/>
            <person name="Le Bail A."/>
            <person name="Leblanc C."/>
            <person name="Lerouge P."/>
            <person name="Lohr M."/>
            <person name="Lopez P.J."/>
            <person name="Martens C."/>
            <person name="Maumus F."/>
            <person name="Michel G."/>
            <person name="Miranda-Saavedra D."/>
            <person name="Morales J."/>
            <person name="Moreau H."/>
            <person name="Motomura T."/>
            <person name="Nagasato C."/>
            <person name="Napoli C.A."/>
            <person name="Nelson D.R."/>
            <person name="Nyvall-Collen P."/>
            <person name="Peters A.F."/>
            <person name="Pommier C."/>
            <person name="Potin P."/>
            <person name="Poulain J."/>
            <person name="Quesneville H."/>
            <person name="Read B."/>
            <person name="Rensing S.A."/>
            <person name="Ritter A."/>
            <person name="Rousvoal S."/>
            <person name="Samanta M."/>
            <person name="Samson G."/>
            <person name="Schroeder D.C."/>
            <person name="Segurens B."/>
            <person name="Strittmatter M."/>
            <person name="Tonon T."/>
            <person name="Tregear J.W."/>
            <person name="Valentin K."/>
            <person name="von Dassow P."/>
            <person name="Yamagishi T."/>
            <person name="Van de Peer Y."/>
            <person name="Wincker P."/>
        </authorList>
    </citation>
    <scope>NUCLEOTIDE SEQUENCE [LARGE SCALE GENOMIC DNA]</scope>
    <source>
        <strain evidence="16">Ec32 / CCAP1310/4</strain>
    </source>
</reference>
<feature type="compositionally biased region" description="Low complexity" evidence="13">
    <location>
        <begin position="991"/>
        <end position="1004"/>
    </location>
</feature>
<comment type="subcellular location">
    <subcellularLocation>
        <location evidence="1">Cell membrane</location>
        <topology evidence="1">Multi-pass membrane protein</topology>
    </subcellularLocation>
</comment>
<evidence type="ECO:0000256" key="9">
    <source>
        <dbReference type="ARBA" id="ARBA00023173"/>
    </source>
</evidence>
<dbReference type="AlphaFoldDB" id="D7FR15"/>
<evidence type="ECO:0000256" key="11">
    <source>
        <dbReference type="ARBA" id="ARBA00023214"/>
    </source>
</evidence>
<dbReference type="GO" id="GO:0005254">
    <property type="term" value="F:chloride channel activity"/>
    <property type="evidence" value="ECO:0007669"/>
    <property type="project" value="UniProtKB-KW"/>
</dbReference>
<dbReference type="Pfam" id="PF04906">
    <property type="entry name" value="Tweety"/>
    <property type="match status" value="1"/>
</dbReference>
<feature type="compositionally biased region" description="Low complexity" evidence="13">
    <location>
        <begin position="921"/>
        <end position="936"/>
    </location>
</feature>
<evidence type="ECO:0000256" key="8">
    <source>
        <dbReference type="ARBA" id="ARBA00023136"/>
    </source>
</evidence>
<feature type="compositionally biased region" description="Low complexity" evidence="13">
    <location>
        <begin position="863"/>
        <end position="885"/>
    </location>
</feature>
<evidence type="ECO:0000256" key="3">
    <source>
        <dbReference type="ARBA" id="ARBA00022448"/>
    </source>
</evidence>
<feature type="compositionally biased region" description="Low complexity" evidence="13">
    <location>
        <begin position="592"/>
        <end position="618"/>
    </location>
</feature>
<dbReference type="PANTHER" id="PTHR12424">
    <property type="entry name" value="TWEETY-RELATED"/>
    <property type="match status" value="1"/>
</dbReference>
<accession>D7FR15</accession>
<feature type="transmembrane region" description="Helical" evidence="14">
    <location>
        <begin position="112"/>
        <end position="137"/>
    </location>
</feature>
<keyword evidence="9" id="KW-0869">Chloride channel</keyword>
<dbReference type="InterPro" id="IPR006990">
    <property type="entry name" value="Tweety"/>
</dbReference>
<feature type="compositionally biased region" description="Acidic residues" evidence="13">
    <location>
        <begin position="807"/>
        <end position="820"/>
    </location>
</feature>
<organism evidence="15 16">
    <name type="scientific">Ectocarpus siliculosus</name>
    <name type="common">Brown alga</name>
    <name type="synonym">Conferva siliculosa</name>
    <dbReference type="NCBI Taxonomy" id="2880"/>
    <lineage>
        <taxon>Eukaryota</taxon>
        <taxon>Sar</taxon>
        <taxon>Stramenopiles</taxon>
        <taxon>Ochrophyta</taxon>
        <taxon>PX clade</taxon>
        <taxon>Phaeophyceae</taxon>
        <taxon>Ectocarpales</taxon>
        <taxon>Ectocarpaceae</taxon>
        <taxon>Ectocarpus</taxon>
    </lineage>
</organism>
<feature type="region of interest" description="Disordered" evidence="13">
    <location>
        <begin position="740"/>
        <end position="775"/>
    </location>
</feature>
<proteinExistence type="inferred from homology"/>
<feature type="compositionally biased region" description="Gly residues" evidence="13">
    <location>
        <begin position="752"/>
        <end position="769"/>
    </location>
</feature>
<feature type="compositionally biased region" description="Gly residues" evidence="13">
    <location>
        <begin position="980"/>
        <end position="990"/>
    </location>
</feature>
<feature type="transmembrane region" description="Helical" evidence="14">
    <location>
        <begin position="337"/>
        <end position="358"/>
    </location>
</feature>
<protein>
    <submittedName>
        <fullName evidence="15">Uncharacterized protein</fullName>
    </submittedName>
</protein>